<reference evidence="4 5" key="1">
    <citation type="submission" date="2018-05" db="EMBL/GenBank/DDBJ databases">
        <title>Draft Genome Sequences for a Diverse set of 7 Haemophilus Species.</title>
        <authorList>
            <person name="Nichols M."/>
            <person name="Topaz N."/>
            <person name="Wang X."/>
            <person name="Wang X."/>
            <person name="Boxrud D."/>
        </authorList>
    </citation>
    <scope>NUCLEOTIDE SEQUENCE [LARGE SCALE GENOMIC DNA]</scope>
    <source>
        <strain evidence="4 5">C2014016342</strain>
    </source>
</reference>
<dbReference type="SUPFAM" id="SSF53955">
    <property type="entry name" value="Lysozyme-like"/>
    <property type="match status" value="1"/>
</dbReference>
<keyword evidence="2" id="KW-0732">Signal</keyword>
<organism evidence="4 5">
    <name type="scientific">Haemophilus paraphrohaemolyticus</name>
    <dbReference type="NCBI Taxonomy" id="736"/>
    <lineage>
        <taxon>Bacteria</taxon>
        <taxon>Pseudomonadati</taxon>
        <taxon>Pseudomonadota</taxon>
        <taxon>Gammaproteobacteria</taxon>
        <taxon>Pasteurellales</taxon>
        <taxon>Pasteurellaceae</taxon>
        <taxon>Haemophilus</taxon>
    </lineage>
</organism>
<dbReference type="PROSITE" id="PS51257">
    <property type="entry name" value="PROKAR_LIPOPROTEIN"/>
    <property type="match status" value="1"/>
</dbReference>
<evidence type="ECO:0000259" key="3">
    <source>
        <dbReference type="Pfam" id="PF13406"/>
    </source>
</evidence>
<keyword evidence="5" id="KW-1185">Reference proteome</keyword>
<feature type="signal peptide" evidence="2">
    <location>
        <begin position="1"/>
        <end position="25"/>
    </location>
</feature>
<accession>A0A369ZQ37</accession>
<comment type="caution">
    <text evidence="4">The sequence shown here is derived from an EMBL/GenBank/DDBJ whole genome shotgun (WGS) entry which is preliminary data.</text>
</comment>
<evidence type="ECO:0000256" key="2">
    <source>
        <dbReference type="SAM" id="SignalP"/>
    </source>
</evidence>
<evidence type="ECO:0000256" key="1">
    <source>
        <dbReference type="SAM" id="MobiDB-lite"/>
    </source>
</evidence>
<dbReference type="InterPro" id="IPR023346">
    <property type="entry name" value="Lysozyme-like_dom_sf"/>
</dbReference>
<dbReference type="Proteomes" id="UP000253945">
    <property type="component" value="Unassembled WGS sequence"/>
</dbReference>
<dbReference type="InterPro" id="IPR011970">
    <property type="entry name" value="MltB_2"/>
</dbReference>
<evidence type="ECO:0000313" key="5">
    <source>
        <dbReference type="Proteomes" id="UP000253945"/>
    </source>
</evidence>
<gene>
    <name evidence="4" type="ORF">DPV92_00550</name>
</gene>
<feature type="region of interest" description="Disordered" evidence="1">
    <location>
        <begin position="87"/>
        <end position="107"/>
    </location>
</feature>
<dbReference type="PANTHER" id="PTHR30163:SF8">
    <property type="entry name" value="LYTIC MUREIN TRANSGLYCOSYLASE"/>
    <property type="match status" value="1"/>
</dbReference>
<dbReference type="NCBIfam" id="TIGR02283">
    <property type="entry name" value="MltB_2"/>
    <property type="match status" value="1"/>
</dbReference>
<feature type="domain" description="Transglycosylase SLT" evidence="3">
    <location>
        <begin position="49"/>
        <end position="358"/>
    </location>
</feature>
<dbReference type="PANTHER" id="PTHR30163">
    <property type="entry name" value="MEMBRANE-BOUND LYTIC MUREIN TRANSGLYCOSYLASE B"/>
    <property type="match status" value="1"/>
</dbReference>
<dbReference type="GO" id="GO:0009253">
    <property type="term" value="P:peptidoglycan catabolic process"/>
    <property type="evidence" value="ECO:0007669"/>
    <property type="project" value="TreeGrafter"/>
</dbReference>
<dbReference type="EMBL" id="QEQF01000001">
    <property type="protein sequence ID" value="RDF11699.1"/>
    <property type="molecule type" value="Genomic_DNA"/>
</dbReference>
<dbReference type="RefSeq" id="WP_111353126.1">
    <property type="nucleotide sequence ID" value="NZ_QEQF01000001.1"/>
</dbReference>
<dbReference type="CDD" id="cd13399">
    <property type="entry name" value="Slt35-like"/>
    <property type="match status" value="1"/>
</dbReference>
<dbReference type="GO" id="GO:0008933">
    <property type="term" value="F:peptidoglycan lytic transglycosylase activity"/>
    <property type="evidence" value="ECO:0007669"/>
    <property type="project" value="TreeGrafter"/>
</dbReference>
<sequence>MKSKKFLLFPLTFLTLTLVSCSSNKQNYTFYAPLPMDAVYSKVRSVSNFNDYVSFLKQKAAGEGVSERVLNAQNLINYNVRAVQLDQQQSARKRSPNTPPPPNPNGVTNYLNKVLTQAKVDMAVKRWYDYNSPLTKASQKYGVQKEYLLALWGMESSFGKYQGNFDVLSVLATLAFDGRREKLFTQEFVNAMKMLDNGALKRSEMKGSWAGAMGQTQFMPTAYLAYAADGDNDGKKDIWNNEYDAFASIASYLSTVGWDNQLPWGVEVKFNNPIDLSFSGLEENKAKNLGEWQAWGIYLAYPTDQEVEKLDKIKNANLWLIRPDKEVGRAFLVTNNFRTLMDWNRSNNFGVSIGKFADRILAGVGNN</sequence>
<dbReference type="InterPro" id="IPR031304">
    <property type="entry name" value="SLT_2"/>
</dbReference>
<proteinExistence type="predicted"/>
<evidence type="ECO:0000313" key="4">
    <source>
        <dbReference type="EMBL" id="RDF11699.1"/>
    </source>
</evidence>
<dbReference type="STRING" id="736.B0184_07150"/>
<dbReference type="FunFam" id="1.10.8.350:FF:000001">
    <property type="entry name" value="Lytic murein transglycosylase B"/>
    <property type="match status" value="1"/>
</dbReference>
<dbReference type="InterPro" id="IPR043426">
    <property type="entry name" value="MltB-like"/>
</dbReference>
<dbReference type="Gene3D" id="1.10.8.350">
    <property type="entry name" value="Bacterial muramidase"/>
    <property type="match status" value="1"/>
</dbReference>
<protein>
    <submittedName>
        <fullName evidence="4">Lytic murein transglycosylase</fullName>
    </submittedName>
</protein>
<feature type="chain" id="PRO_5016562870" evidence="2">
    <location>
        <begin position="26"/>
        <end position="367"/>
    </location>
</feature>
<dbReference type="Pfam" id="PF13406">
    <property type="entry name" value="SLT_2"/>
    <property type="match status" value="1"/>
</dbReference>
<dbReference type="Gene3D" id="1.10.530.10">
    <property type="match status" value="1"/>
</dbReference>
<dbReference type="AlphaFoldDB" id="A0A369ZQ37"/>
<name>A0A369ZQ37_9PAST</name>